<organism evidence="2 3">
    <name type="scientific">Thermofilum adornatum 1505</name>
    <dbReference type="NCBI Taxonomy" id="697581"/>
    <lineage>
        <taxon>Archaea</taxon>
        <taxon>Thermoproteota</taxon>
        <taxon>Thermoprotei</taxon>
        <taxon>Thermofilales</taxon>
        <taxon>Thermofilaceae</taxon>
        <taxon>Thermofilum</taxon>
    </lineage>
</organism>
<dbReference type="Gene3D" id="3.30.160.250">
    <property type="match status" value="1"/>
</dbReference>
<dbReference type="InterPro" id="IPR031807">
    <property type="entry name" value="HicB-like"/>
</dbReference>
<dbReference type="KEGG" id="tcb:TCARB_0697"/>
<evidence type="ECO:0000313" key="3">
    <source>
        <dbReference type="Proteomes" id="UP000266720"/>
    </source>
</evidence>
<dbReference type="InterPro" id="IPR035069">
    <property type="entry name" value="TTHA1013/TTHA0281-like"/>
</dbReference>
<protein>
    <recommendedName>
        <fullName evidence="1">HicB-like antitoxin of toxin-antitoxin system domain-containing protein</fullName>
    </recommendedName>
</protein>
<reference evidence="3" key="1">
    <citation type="book" date="2010" name="EXTREMOPHILES" publisher="0:0-0">
        <title>Complete genome sequences of ten hyperthermophilic archaea reveal their metabolic capabilities and possible ecological roles.</title>
        <editorList>
            <person name="?"/>
        </editorList>
        <authorList>
            <person name="Ravin N.V."/>
            <person name="Mardanov A.V."/>
            <person name="Bonch-Osmolovskaya E.A."/>
            <person name="Skryabin K.G."/>
        </authorList>
    </citation>
    <scope>NUCLEOTIDE SEQUENCE [LARGE SCALE GENOMIC DNA]</scope>
    <source>
        <strain evidence="3">1505</strain>
    </source>
</reference>
<feature type="domain" description="HicB-like antitoxin of toxin-antitoxin system" evidence="1">
    <location>
        <begin position="2"/>
        <end position="46"/>
    </location>
</feature>
<dbReference type="PANTHER" id="PTHR34504:SF2">
    <property type="entry name" value="UPF0150 PROTEIN SSL0259"/>
    <property type="match status" value="1"/>
</dbReference>
<dbReference type="SUPFAM" id="SSF143100">
    <property type="entry name" value="TTHA1013/TTHA0281-like"/>
    <property type="match status" value="1"/>
</dbReference>
<dbReference type="Proteomes" id="UP000266720">
    <property type="component" value="Chromosome"/>
</dbReference>
<dbReference type="PANTHER" id="PTHR34504">
    <property type="entry name" value="ANTITOXIN HICB"/>
    <property type="match status" value="1"/>
</dbReference>
<name>A0A3G1A6H5_9CREN</name>
<dbReference type="InterPro" id="IPR051404">
    <property type="entry name" value="TA_system_antitoxin"/>
</dbReference>
<dbReference type="STRING" id="697581.TCARB_0697"/>
<sequence length="49" mass="5592">MELPGCISEGETREEALENIKEAIRGYLEAFPEEAEKLKEEKELVEIVV</sequence>
<dbReference type="AlphaFoldDB" id="A0A3G1A6H5"/>
<accession>A0A3G1A6H5</accession>
<evidence type="ECO:0000259" key="1">
    <source>
        <dbReference type="Pfam" id="PF15919"/>
    </source>
</evidence>
<evidence type="ECO:0000313" key="2">
    <source>
        <dbReference type="EMBL" id="AJB41753.1"/>
    </source>
</evidence>
<gene>
    <name evidence="2" type="ORF">TCARB_0697</name>
</gene>
<dbReference type="Pfam" id="PF15919">
    <property type="entry name" value="HicB_lk_antitox"/>
    <property type="match status" value="1"/>
</dbReference>
<dbReference type="EMBL" id="CP007493">
    <property type="protein sequence ID" value="AJB41753.1"/>
    <property type="molecule type" value="Genomic_DNA"/>
</dbReference>
<proteinExistence type="predicted"/>